<dbReference type="AlphaFoldDB" id="A0A7C9IJ45"/>
<reference evidence="2 3" key="1">
    <citation type="submission" date="2019-12" db="EMBL/GenBank/DDBJ databases">
        <authorList>
            <person name="Lee S.D."/>
        </authorList>
    </citation>
    <scope>NUCLEOTIDE SEQUENCE [LARGE SCALE GENOMIC DNA]</scope>
    <source>
        <strain evidence="2 3">GH1-50</strain>
    </source>
</reference>
<keyword evidence="3" id="KW-1185">Reference proteome</keyword>
<comment type="caution">
    <text evidence="2">The sequence shown here is derived from an EMBL/GenBank/DDBJ whole genome shotgun (WGS) entry which is preliminary data.</text>
</comment>
<name>A0A7C9IJ45_9RHOB</name>
<protein>
    <submittedName>
        <fullName evidence="2">Uncharacterized protein</fullName>
    </submittedName>
</protein>
<evidence type="ECO:0000256" key="1">
    <source>
        <dbReference type="SAM" id="MobiDB-lite"/>
    </source>
</evidence>
<reference evidence="2 3" key="2">
    <citation type="submission" date="2020-03" db="EMBL/GenBank/DDBJ databases">
        <title>Kangsaoukella pontilimi gen. nov., sp. nov., a new member of the family Rhodobacteraceae isolated from a tidal mudflat.</title>
        <authorList>
            <person name="Kim I.S."/>
        </authorList>
    </citation>
    <scope>NUCLEOTIDE SEQUENCE [LARGE SCALE GENOMIC DNA]</scope>
    <source>
        <strain evidence="2 3">GH1-50</strain>
    </source>
</reference>
<feature type="region of interest" description="Disordered" evidence="1">
    <location>
        <begin position="41"/>
        <end position="60"/>
    </location>
</feature>
<proteinExistence type="predicted"/>
<evidence type="ECO:0000313" key="3">
    <source>
        <dbReference type="Proteomes" id="UP000480350"/>
    </source>
</evidence>
<dbReference type="Proteomes" id="UP000480350">
    <property type="component" value="Unassembled WGS sequence"/>
</dbReference>
<gene>
    <name evidence="2" type="ORF">GQ651_17920</name>
</gene>
<dbReference type="RefSeq" id="WP_160765653.1">
    <property type="nucleotide sequence ID" value="NZ_WUPT01000005.1"/>
</dbReference>
<dbReference type="EMBL" id="WUPT01000005">
    <property type="protein sequence ID" value="MXQ09727.1"/>
    <property type="molecule type" value="Genomic_DNA"/>
</dbReference>
<evidence type="ECO:0000313" key="2">
    <source>
        <dbReference type="EMBL" id="MXQ09727.1"/>
    </source>
</evidence>
<organism evidence="2 3">
    <name type="scientific">Kangsaoukella pontilimi</name>
    <dbReference type="NCBI Taxonomy" id="2691042"/>
    <lineage>
        <taxon>Bacteria</taxon>
        <taxon>Pseudomonadati</taxon>
        <taxon>Pseudomonadota</taxon>
        <taxon>Alphaproteobacteria</taxon>
        <taxon>Rhodobacterales</taxon>
        <taxon>Paracoccaceae</taxon>
        <taxon>Kangsaoukella</taxon>
    </lineage>
</organism>
<sequence length="60" mass="6379">MVSTRLVSHFDAPGTAQTGCRHRVDPLKLLDLIERIRTAGGSTKPVQIAPAKPSATRKAG</sequence>
<accession>A0A7C9IJ45</accession>